<dbReference type="AlphaFoldDB" id="A0A5A8F4H4"/>
<accession>A0A5A8F4H4</accession>
<comment type="caution">
    <text evidence="2">The sequence shown here is derived from an EMBL/GenBank/DDBJ whole genome shotgun (WGS) entry which is preliminary data.</text>
</comment>
<evidence type="ECO:0008006" key="4">
    <source>
        <dbReference type="Google" id="ProtNLM"/>
    </source>
</evidence>
<gene>
    <name evidence="2" type="ORF">FHQ18_09070</name>
</gene>
<keyword evidence="1" id="KW-0732">Signal</keyword>
<proteinExistence type="predicted"/>
<feature type="chain" id="PRO_5023117232" description="Conjugal transfer protein TraH" evidence="1">
    <location>
        <begin position="21"/>
        <end position="471"/>
    </location>
</feature>
<reference evidence="2 3" key="1">
    <citation type="submission" date="2019-06" db="EMBL/GenBank/DDBJ databases">
        <title>Genomic insights into carbon and energy metabolism of Deferribacter autotrophicus revealed new metabolic traits in the phylum Deferribacteres.</title>
        <authorList>
            <person name="Slobodkin A.I."/>
            <person name="Slobodkina G.B."/>
            <person name="Allioux M."/>
            <person name="Alain K."/>
            <person name="Jebbar M."/>
            <person name="Shadrin V."/>
            <person name="Kublanov I.V."/>
            <person name="Toshchakov S.V."/>
            <person name="Bonch-Osmolovskaya E.A."/>
        </authorList>
    </citation>
    <scope>NUCLEOTIDE SEQUENCE [LARGE SCALE GENOMIC DNA]</scope>
    <source>
        <strain evidence="2 3">SL50</strain>
    </source>
</reference>
<dbReference type="OrthoDB" id="9797479at2"/>
<dbReference type="EMBL" id="VFJB01000007">
    <property type="protein sequence ID" value="KAA0257483.1"/>
    <property type="molecule type" value="Genomic_DNA"/>
</dbReference>
<organism evidence="2 3">
    <name type="scientific">Deferribacter autotrophicus</name>
    <dbReference type="NCBI Taxonomy" id="500465"/>
    <lineage>
        <taxon>Bacteria</taxon>
        <taxon>Pseudomonadati</taxon>
        <taxon>Deferribacterota</taxon>
        <taxon>Deferribacteres</taxon>
        <taxon>Deferribacterales</taxon>
        <taxon>Deferribacteraceae</taxon>
        <taxon>Deferribacter</taxon>
    </lineage>
</organism>
<name>A0A5A8F4H4_9BACT</name>
<evidence type="ECO:0000313" key="2">
    <source>
        <dbReference type="EMBL" id="KAA0257483.1"/>
    </source>
</evidence>
<dbReference type="Pfam" id="PF06122">
    <property type="entry name" value="TraH"/>
    <property type="match status" value="1"/>
</dbReference>
<evidence type="ECO:0000313" key="3">
    <source>
        <dbReference type="Proteomes" id="UP000322876"/>
    </source>
</evidence>
<keyword evidence="3" id="KW-1185">Reference proteome</keyword>
<dbReference type="InterPro" id="IPR010927">
    <property type="entry name" value="T4SS_TraH"/>
</dbReference>
<sequence>MKHITAFFLALLVFTNTLYAGIGDAIDDFINNNNILSNISEPRTFKVGNRIGYFGGSASIRIDTSMPPLASFRPPDLRVSCSGLDFNAGFISILNLDMIEQLLQQGGASLMWGLLIGLAYSLPTVSHVFEQIQKYVRMIQQLSGNMCALGKKLGQSIATTIKEGYKQDKSAREIASGAKGTFVETISDFWDNPDDYSKRTRGNIVYDAVVDAGMSADYAYLAMSLFGTMEWFPGDGSCNINEPEKADITVSVKPPLVKNIEDFKKYIYGGEIQRYSCGNVCAVAGFVNSSCNNISVVNDSSYSGIKNKFYDSIKNVVQKIANGQTITSSDYDVVALKAIPNSADLFMYLATNYLKDPGLTLLQIDVISEYYAWWVIEALSIYADRAVNMNVSVILSKHNAPSEATKQYNQLVSQLTTLRGDIHKYFEKTRKELINFINNMEMFEKLRKQKSLQVGDFVTGKFNKSLSKFSF</sequence>
<dbReference type="Proteomes" id="UP000322876">
    <property type="component" value="Unassembled WGS sequence"/>
</dbReference>
<protein>
    <recommendedName>
        <fullName evidence="4">Conjugal transfer protein TraH</fullName>
    </recommendedName>
</protein>
<feature type="signal peptide" evidence="1">
    <location>
        <begin position="1"/>
        <end position="20"/>
    </location>
</feature>
<dbReference type="RefSeq" id="WP_149266864.1">
    <property type="nucleotide sequence ID" value="NZ_VFJB01000007.1"/>
</dbReference>
<evidence type="ECO:0000256" key="1">
    <source>
        <dbReference type="SAM" id="SignalP"/>
    </source>
</evidence>